<feature type="compositionally biased region" description="Pro residues" evidence="1">
    <location>
        <begin position="217"/>
        <end position="226"/>
    </location>
</feature>
<keyword evidence="3" id="KW-1185">Reference proteome</keyword>
<feature type="compositionally biased region" description="Polar residues" evidence="1">
    <location>
        <begin position="356"/>
        <end position="365"/>
    </location>
</feature>
<reference evidence="2" key="1">
    <citation type="submission" date="2023-04" db="EMBL/GenBank/DDBJ databases">
        <authorList>
            <consortium name="ELIXIR-Norway"/>
        </authorList>
    </citation>
    <scope>NUCLEOTIDE SEQUENCE [LARGE SCALE GENOMIC DNA]</scope>
</reference>
<accession>A0ABN8XQK4</accession>
<organism evidence="2 3">
    <name type="scientific">Rangifer tarandus platyrhynchus</name>
    <name type="common">Svalbard reindeer</name>
    <dbReference type="NCBI Taxonomy" id="3082113"/>
    <lineage>
        <taxon>Eukaryota</taxon>
        <taxon>Metazoa</taxon>
        <taxon>Chordata</taxon>
        <taxon>Craniata</taxon>
        <taxon>Vertebrata</taxon>
        <taxon>Euteleostomi</taxon>
        <taxon>Mammalia</taxon>
        <taxon>Eutheria</taxon>
        <taxon>Laurasiatheria</taxon>
        <taxon>Artiodactyla</taxon>
        <taxon>Ruminantia</taxon>
        <taxon>Pecora</taxon>
        <taxon>Cervidae</taxon>
        <taxon>Odocoileinae</taxon>
        <taxon>Rangifer</taxon>
    </lineage>
</organism>
<dbReference type="EMBL" id="OX459937">
    <property type="protein sequence ID" value="CAI9151209.1"/>
    <property type="molecule type" value="Genomic_DNA"/>
</dbReference>
<feature type="region of interest" description="Disordered" evidence="1">
    <location>
        <begin position="1"/>
        <end position="32"/>
    </location>
</feature>
<feature type="region of interest" description="Disordered" evidence="1">
    <location>
        <begin position="356"/>
        <end position="413"/>
    </location>
</feature>
<name>A0ABN8XQK4_RANTA</name>
<feature type="region of interest" description="Disordered" evidence="1">
    <location>
        <begin position="54"/>
        <end position="109"/>
    </location>
</feature>
<evidence type="ECO:0000256" key="1">
    <source>
        <dbReference type="SAM" id="MobiDB-lite"/>
    </source>
</evidence>
<sequence>MSAHFAFRISQRLENRKQRGNGAEGYSRADLGARPFGAACRATGRVPPFTQSLALRCGGRGRPGPAQLCPRPARPQPRPLDQPLSDPSSGFKSPGPAGRAAPFLTPARPVRPSVPLPIRGATPPWTQVPPGEPLGAKISTVSALPHPLPPPTRRAAAPPSPGLWDRERAEGLALHTNVLPIVKAPLCPGAPLRRLRGGHNGGSVPEFPQTVTCFQSLPPPPPPPTPVSGGPSECGGMSPRPGGWAGGDPPPPALPWAGWGDGHSAGSGPGSQRGGAGPGSLWTDLEFRFHEAGPGDGARSLPTPWLHMPRHRGRWLPAFPPPPTARLIYAETHRRTPLHAAPHTLWSAHLSGGGAWTQQADSDTPTHPPLAYMHLHTRPPPALRPFHQPRAAQRQSPRPPPCPRCPLLLQHRL</sequence>
<feature type="compositionally biased region" description="Gly residues" evidence="1">
    <location>
        <begin position="259"/>
        <end position="278"/>
    </location>
</feature>
<protein>
    <recommendedName>
        <fullName evidence="4">Basic proline-rich protein-like</fullName>
    </recommendedName>
</protein>
<evidence type="ECO:0008006" key="4">
    <source>
        <dbReference type="Google" id="ProtNLM"/>
    </source>
</evidence>
<evidence type="ECO:0000313" key="3">
    <source>
        <dbReference type="Proteomes" id="UP001176941"/>
    </source>
</evidence>
<proteinExistence type="predicted"/>
<feature type="region of interest" description="Disordered" evidence="1">
    <location>
        <begin position="215"/>
        <end position="280"/>
    </location>
</feature>
<evidence type="ECO:0000313" key="2">
    <source>
        <dbReference type="EMBL" id="CAI9151209.1"/>
    </source>
</evidence>
<gene>
    <name evidence="2" type="ORF">MRATA1EN1_LOCUS171</name>
</gene>
<dbReference type="Proteomes" id="UP001176941">
    <property type="component" value="Chromosome 1"/>
</dbReference>